<evidence type="ECO:0008006" key="3">
    <source>
        <dbReference type="Google" id="ProtNLM"/>
    </source>
</evidence>
<reference evidence="1 2" key="1">
    <citation type="submission" date="2021-03" db="EMBL/GenBank/DDBJ databases">
        <title>Sequencing the genomes of 1000 actinobacteria strains.</title>
        <authorList>
            <person name="Klenk H.-P."/>
        </authorList>
    </citation>
    <scope>NUCLEOTIDE SEQUENCE [LARGE SCALE GENOMIC DNA]</scope>
    <source>
        <strain evidence="1 2">DSM 45510</strain>
    </source>
</reference>
<dbReference type="EMBL" id="JAGGMS010000001">
    <property type="protein sequence ID" value="MBP2183569.1"/>
    <property type="molecule type" value="Genomic_DNA"/>
</dbReference>
<evidence type="ECO:0000313" key="2">
    <source>
        <dbReference type="Proteomes" id="UP000741013"/>
    </source>
</evidence>
<accession>A0ABS4PVW3</accession>
<evidence type="ECO:0000313" key="1">
    <source>
        <dbReference type="EMBL" id="MBP2183569.1"/>
    </source>
</evidence>
<dbReference type="Proteomes" id="UP000741013">
    <property type="component" value="Unassembled WGS sequence"/>
</dbReference>
<organism evidence="1 2">
    <name type="scientific">Amycolatopsis magusensis</name>
    <dbReference type="NCBI Taxonomy" id="882444"/>
    <lineage>
        <taxon>Bacteria</taxon>
        <taxon>Bacillati</taxon>
        <taxon>Actinomycetota</taxon>
        <taxon>Actinomycetes</taxon>
        <taxon>Pseudonocardiales</taxon>
        <taxon>Pseudonocardiaceae</taxon>
        <taxon>Amycolatopsis</taxon>
    </lineage>
</organism>
<proteinExistence type="predicted"/>
<protein>
    <recommendedName>
        <fullName evidence="3">Nucleotidyl transferase AbiEii toxin, Type IV TA system</fullName>
    </recommendedName>
</protein>
<comment type="caution">
    <text evidence="1">The sequence shown here is derived from an EMBL/GenBank/DDBJ whole genome shotgun (WGS) entry which is preliminary data.</text>
</comment>
<dbReference type="RefSeq" id="WP_209666728.1">
    <property type="nucleotide sequence ID" value="NZ_JAGGMS010000001.1"/>
</dbReference>
<name>A0ABS4PVW3_9PSEU</name>
<sequence>MTRGGSSNEALAIGSSFMSVLGPLFPAQLKLSGEELDFVFVLPDSPPPGRGPRDHPLVEIRERIRKQFGSAPAGPVPRFVVDSGGGRCARLRVELTGTAVRAIIVPPEEVTAQSLPAPFLGRWQDRIPTTVQLALDEITRVLARCHHRAGGAEPLIELDLHYRPERDFAALVAGAHEPVRRFIAPVRPVLRMRWPGATPLQREVFADDVGPLTTTGKWPRRRLTARVLGLELELPAWPARRLGSPVEVAAPLPHG</sequence>
<keyword evidence="2" id="KW-1185">Reference proteome</keyword>
<gene>
    <name evidence="1" type="ORF">JOM49_005095</name>
</gene>